<organism evidence="1 2">
    <name type="scientific">Mycolicibacterium gadium</name>
    <name type="common">Mycobacterium gadium</name>
    <dbReference type="NCBI Taxonomy" id="1794"/>
    <lineage>
        <taxon>Bacteria</taxon>
        <taxon>Bacillati</taxon>
        <taxon>Actinomycetota</taxon>
        <taxon>Actinomycetes</taxon>
        <taxon>Mycobacteriales</taxon>
        <taxon>Mycobacteriaceae</taxon>
        <taxon>Mycolicibacterium</taxon>
    </lineage>
</organism>
<proteinExistence type="predicted"/>
<protein>
    <submittedName>
        <fullName evidence="1">Uncharacterized protein</fullName>
    </submittedName>
</protein>
<reference evidence="1" key="1">
    <citation type="journal article" date="2023" name="Environ. Microbiol.">
        <title>The 2-methylpropene degradation pathway in Mycobacteriaceae family strains.</title>
        <authorList>
            <person name="Helbich S."/>
            <person name="Barrantes I."/>
            <person name="Dos Anjos Borges L.G."/>
            <person name="Pieper D.H."/>
            <person name="Vainshtein Y."/>
            <person name="Sohn K."/>
            <person name="Engesser K.H."/>
        </authorList>
    </citation>
    <scope>NUCLEOTIDE SEQUENCE</scope>
    <source>
        <strain evidence="1">IBE100</strain>
    </source>
</reference>
<evidence type="ECO:0000313" key="2">
    <source>
        <dbReference type="Proteomes" id="UP001154266"/>
    </source>
</evidence>
<gene>
    <name evidence="1" type="ORF">MNO81_04285</name>
</gene>
<evidence type="ECO:0000313" key="1">
    <source>
        <dbReference type="EMBL" id="MDG5482011.1"/>
    </source>
</evidence>
<name>A0ABT6GKZ6_MYCGU</name>
<accession>A0ABT6GKZ6</accession>
<sequence>MREIERRLRLESPELVRLFDDEDSPAPQNFYRRTKVRTLLAAAAITGRLLLGPRTLTDTEIRRLQRARKDCVSHPDARTDV</sequence>
<comment type="caution">
    <text evidence="1">The sequence shown here is derived from an EMBL/GenBank/DDBJ whole genome shotgun (WGS) entry which is preliminary data.</text>
</comment>
<dbReference type="RefSeq" id="WP_278219926.1">
    <property type="nucleotide sequence ID" value="NZ_JAKZMO010000003.1"/>
</dbReference>
<keyword evidence="2" id="KW-1185">Reference proteome</keyword>
<dbReference type="Proteomes" id="UP001154266">
    <property type="component" value="Unassembled WGS sequence"/>
</dbReference>
<dbReference type="EMBL" id="JAKZMO010000003">
    <property type="protein sequence ID" value="MDG5482011.1"/>
    <property type="molecule type" value="Genomic_DNA"/>
</dbReference>